<organism evidence="1 2">
    <name type="scientific">Bos mutus</name>
    <name type="common">wild yak</name>
    <dbReference type="NCBI Taxonomy" id="72004"/>
    <lineage>
        <taxon>Eukaryota</taxon>
        <taxon>Metazoa</taxon>
        <taxon>Chordata</taxon>
        <taxon>Craniata</taxon>
        <taxon>Vertebrata</taxon>
        <taxon>Euteleostomi</taxon>
        <taxon>Mammalia</taxon>
        <taxon>Eutheria</taxon>
        <taxon>Laurasiatheria</taxon>
        <taxon>Artiodactyla</taxon>
        <taxon>Ruminantia</taxon>
        <taxon>Pecora</taxon>
        <taxon>Bovidae</taxon>
        <taxon>Bovinae</taxon>
        <taxon>Bos</taxon>
    </lineage>
</organism>
<gene>
    <name evidence="1" type="ORF">E5288_WYG014227</name>
</gene>
<dbReference type="Proteomes" id="UP000322234">
    <property type="component" value="Unassembled WGS sequence"/>
</dbReference>
<accession>A0A6B0R1Y2</accession>
<proteinExistence type="predicted"/>
<comment type="caution">
    <text evidence="1">The sequence shown here is derived from an EMBL/GenBank/DDBJ whole genome shotgun (WGS) entry which is preliminary data.</text>
</comment>
<evidence type="ECO:0000313" key="2">
    <source>
        <dbReference type="Proteomes" id="UP000322234"/>
    </source>
</evidence>
<evidence type="ECO:0000313" key="1">
    <source>
        <dbReference type="EMBL" id="MXQ84159.1"/>
    </source>
</evidence>
<protein>
    <submittedName>
        <fullName evidence="1">Uncharacterized protein</fullName>
    </submittedName>
</protein>
<dbReference type="AlphaFoldDB" id="A0A6B0R1Y2"/>
<reference evidence="1" key="1">
    <citation type="submission" date="2019-10" db="EMBL/GenBank/DDBJ databases">
        <title>The sequence and de novo assembly of the wild yak genome.</title>
        <authorList>
            <person name="Liu Y."/>
        </authorList>
    </citation>
    <scope>NUCLEOTIDE SEQUENCE [LARGE SCALE GENOMIC DNA]</scope>
    <source>
        <strain evidence="1">WY2019</strain>
    </source>
</reference>
<name>A0A6B0R1Y2_9CETA</name>
<keyword evidence="2" id="KW-1185">Reference proteome</keyword>
<dbReference type="EMBL" id="VBQZ03000020">
    <property type="protein sequence ID" value="MXQ84159.1"/>
    <property type="molecule type" value="Genomic_DNA"/>
</dbReference>
<sequence length="75" mass="8071">MLSSEPAGGRRVGLVGVACGVPSAPKPPAGSRHKAQEVFGRKGRGLRRYEWKACQVSVKAKVLRARINEPSLFTL</sequence>